<proteinExistence type="predicted"/>
<protein>
    <recommendedName>
        <fullName evidence="4">Alpha/beta hydrolase fold-3 domain-containing protein</fullName>
    </recommendedName>
</protein>
<organism evidence="2 3">
    <name type="scientific">Boothiomyces macroporosus</name>
    <dbReference type="NCBI Taxonomy" id="261099"/>
    <lineage>
        <taxon>Eukaryota</taxon>
        <taxon>Fungi</taxon>
        <taxon>Fungi incertae sedis</taxon>
        <taxon>Chytridiomycota</taxon>
        <taxon>Chytridiomycota incertae sedis</taxon>
        <taxon>Chytridiomycetes</taxon>
        <taxon>Rhizophydiales</taxon>
        <taxon>Terramycetaceae</taxon>
        <taxon>Boothiomyces</taxon>
    </lineage>
</organism>
<dbReference type="GO" id="GO:0016787">
    <property type="term" value="F:hydrolase activity"/>
    <property type="evidence" value="ECO:0007669"/>
    <property type="project" value="UniProtKB-KW"/>
</dbReference>
<dbReference type="EMBL" id="JADGKB010000028">
    <property type="protein sequence ID" value="KAJ3258383.1"/>
    <property type="molecule type" value="Genomic_DNA"/>
</dbReference>
<dbReference type="PANTHER" id="PTHR48081">
    <property type="entry name" value="AB HYDROLASE SUPERFAMILY PROTEIN C4A8.06C"/>
    <property type="match status" value="1"/>
</dbReference>
<name>A0AAD5ULX4_9FUNG</name>
<dbReference type="Gene3D" id="3.40.50.1820">
    <property type="entry name" value="alpha/beta hydrolase"/>
    <property type="match status" value="1"/>
</dbReference>
<keyword evidence="3" id="KW-1185">Reference proteome</keyword>
<dbReference type="InterPro" id="IPR019436">
    <property type="entry name" value="Say1-like"/>
</dbReference>
<evidence type="ECO:0008006" key="4">
    <source>
        <dbReference type="Google" id="ProtNLM"/>
    </source>
</evidence>
<dbReference type="InterPro" id="IPR029058">
    <property type="entry name" value="AB_hydrolase_fold"/>
</dbReference>
<dbReference type="Pfam" id="PF10340">
    <property type="entry name" value="Say1_Mug180"/>
    <property type="match status" value="1"/>
</dbReference>
<dbReference type="InterPro" id="IPR050300">
    <property type="entry name" value="GDXG_lipolytic_enzyme"/>
</dbReference>
<dbReference type="SUPFAM" id="SSF53474">
    <property type="entry name" value="alpha/beta-Hydrolases"/>
    <property type="match status" value="1"/>
</dbReference>
<dbReference type="AlphaFoldDB" id="A0AAD5ULX4"/>
<comment type="caution">
    <text evidence="2">The sequence shown here is derived from an EMBL/GenBank/DDBJ whole genome shotgun (WGS) entry which is preliminary data.</text>
</comment>
<keyword evidence="1" id="KW-0378">Hydrolase</keyword>
<reference evidence="2" key="1">
    <citation type="submission" date="2020-05" db="EMBL/GenBank/DDBJ databases">
        <title>Phylogenomic resolution of chytrid fungi.</title>
        <authorList>
            <person name="Stajich J.E."/>
            <person name="Amses K."/>
            <person name="Simmons R."/>
            <person name="Seto K."/>
            <person name="Myers J."/>
            <person name="Bonds A."/>
            <person name="Quandt C.A."/>
            <person name="Barry K."/>
            <person name="Liu P."/>
            <person name="Grigoriev I."/>
            <person name="Longcore J.E."/>
            <person name="James T.Y."/>
        </authorList>
    </citation>
    <scope>NUCLEOTIDE SEQUENCE</scope>
    <source>
        <strain evidence="2">PLAUS21</strain>
    </source>
</reference>
<evidence type="ECO:0000313" key="3">
    <source>
        <dbReference type="Proteomes" id="UP001210925"/>
    </source>
</evidence>
<evidence type="ECO:0000256" key="1">
    <source>
        <dbReference type="ARBA" id="ARBA00022801"/>
    </source>
</evidence>
<dbReference type="Proteomes" id="UP001210925">
    <property type="component" value="Unassembled WGS sequence"/>
</dbReference>
<gene>
    <name evidence="2" type="ORF">HK103_003671</name>
</gene>
<sequence length="177" mass="19929">MLEFITTVYKQYEHLKCKKIMMGDSAGGNLVLTSCIYMSKLGFKVPSTLVCISPWVDLSSDYADVETDVLHSEILESFQSNYCTLSDTENKLVSPLLIKDNEMDCFVGKNIMLTSGGKEVLEPQIKEMADKLSKITNVVYDCDPEMPHIYQCLPEGFGKNSTSGTERMMQFIVEHVK</sequence>
<accession>A0AAD5ULX4</accession>
<dbReference type="PANTHER" id="PTHR48081:SF8">
    <property type="entry name" value="ALPHA_BETA HYDROLASE FOLD-3 DOMAIN-CONTAINING PROTEIN-RELATED"/>
    <property type="match status" value="1"/>
</dbReference>
<evidence type="ECO:0000313" key="2">
    <source>
        <dbReference type="EMBL" id="KAJ3258383.1"/>
    </source>
</evidence>